<dbReference type="EMBL" id="JBBHJY010000011">
    <property type="protein sequence ID" value="MEJ6011865.1"/>
    <property type="molecule type" value="Genomic_DNA"/>
</dbReference>
<keyword evidence="2" id="KW-0560">Oxidoreductase</keyword>
<gene>
    <name evidence="3" type="ORF">WG900_18325</name>
</gene>
<dbReference type="PANTHER" id="PTHR46696:SF4">
    <property type="entry name" value="BIOTIN BIOSYNTHESIS CYTOCHROME P450"/>
    <property type="match status" value="1"/>
</dbReference>
<proteinExistence type="inferred from homology"/>
<dbReference type="PRINTS" id="PR00359">
    <property type="entry name" value="BP450"/>
</dbReference>
<protein>
    <submittedName>
        <fullName evidence="3">Cytochrome P450</fullName>
    </submittedName>
</protein>
<dbReference type="RefSeq" id="WP_339969513.1">
    <property type="nucleotide sequence ID" value="NZ_JBBHJY010000011.1"/>
</dbReference>
<evidence type="ECO:0000256" key="2">
    <source>
        <dbReference type="RuleBase" id="RU000461"/>
    </source>
</evidence>
<dbReference type="SUPFAM" id="SSF48264">
    <property type="entry name" value="Cytochrome P450"/>
    <property type="match status" value="1"/>
</dbReference>
<dbReference type="PROSITE" id="PS00086">
    <property type="entry name" value="CYTOCHROME_P450"/>
    <property type="match status" value="1"/>
</dbReference>
<dbReference type="InterPro" id="IPR036396">
    <property type="entry name" value="Cyt_P450_sf"/>
</dbReference>
<name>A0ABU8SD11_9SPHN</name>
<reference evidence="3 4" key="1">
    <citation type="submission" date="2024-03" db="EMBL/GenBank/DDBJ databases">
        <authorList>
            <person name="Jo J.-H."/>
        </authorList>
    </citation>
    <scope>NUCLEOTIDE SEQUENCE [LARGE SCALE GENOMIC DNA]</scope>
    <source>
        <strain evidence="3 4">AS3R-12</strain>
    </source>
</reference>
<evidence type="ECO:0000313" key="4">
    <source>
        <dbReference type="Proteomes" id="UP001379235"/>
    </source>
</evidence>
<evidence type="ECO:0000256" key="1">
    <source>
        <dbReference type="ARBA" id="ARBA00010617"/>
    </source>
</evidence>
<comment type="caution">
    <text evidence="3">The sequence shown here is derived from an EMBL/GenBank/DDBJ whole genome shotgun (WGS) entry which is preliminary data.</text>
</comment>
<keyword evidence="2" id="KW-0479">Metal-binding</keyword>
<accession>A0ABU8SD11</accession>
<dbReference type="Proteomes" id="UP001379235">
    <property type="component" value="Unassembled WGS sequence"/>
</dbReference>
<organism evidence="3 4">
    <name type="scientific">Novosphingobium aquae</name>
    <dbReference type="NCBI Taxonomy" id="3133435"/>
    <lineage>
        <taxon>Bacteria</taxon>
        <taxon>Pseudomonadati</taxon>
        <taxon>Pseudomonadota</taxon>
        <taxon>Alphaproteobacteria</taxon>
        <taxon>Sphingomonadales</taxon>
        <taxon>Sphingomonadaceae</taxon>
        <taxon>Novosphingobium</taxon>
    </lineage>
</organism>
<dbReference type="PANTHER" id="PTHR46696">
    <property type="entry name" value="P450, PUTATIVE (EUROFUNG)-RELATED"/>
    <property type="match status" value="1"/>
</dbReference>
<comment type="similarity">
    <text evidence="1 2">Belongs to the cytochrome P450 family.</text>
</comment>
<sequence length="427" mass="47801">MSSITAQSDFFTDREVLLDPYGYFEKLREHGPVFRMPNRDVVIVTGFAEGVSVLLNHTDYSSVINPEPLAPLSFVPEGDDISEQIAQAKPANPSLELLVTYDGDRHTAARHLLNPLFVPSRLKANKDFMARYADAMAQDMVARGSCELINEVATPYVTMVIADLLGVPEEDRQKFRDVIDAGPPPGNMDTAGEDQQAPKGSNALMFMAGFFFQYLTDRRANPREDVMTELALARYPDGSLPDIGEAVKSAMFLFAAGQDTSAKLLGNAFRFLCDRQDIQQQLREDRSLIPGFIEEMMRLEGSTKATFRLSKRRTKIGDFEIPAGQRVVIALPAANRDPRRWDDPHEFKLGRPRIKEHIGFGRGAHTCAGALLARVEVAALLDRFLEHTRSFDLADAHHGPRDNRKVDYEASYIIRGIERLFVEFQPA</sequence>
<dbReference type="Pfam" id="PF00067">
    <property type="entry name" value="p450"/>
    <property type="match status" value="1"/>
</dbReference>
<evidence type="ECO:0000313" key="3">
    <source>
        <dbReference type="EMBL" id="MEJ6011865.1"/>
    </source>
</evidence>
<dbReference type="InterPro" id="IPR001128">
    <property type="entry name" value="Cyt_P450"/>
</dbReference>
<keyword evidence="2" id="KW-0408">Iron</keyword>
<dbReference type="Gene3D" id="1.10.630.10">
    <property type="entry name" value="Cytochrome P450"/>
    <property type="match status" value="1"/>
</dbReference>
<dbReference type="InterPro" id="IPR017972">
    <property type="entry name" value="Cyt_P450_CS"/>
</dbReference>
<dbReference type="InterPro" id="IPR002397">
    <property type="entry name" value="Cyt_P450_B"/>
</dbReference>
<keyword evidence="4" id="KW-1185">Reference proteome</keyword>
<keyword evidence="2" id="KW-0349">Heme</keyword>
<keyword evidence="2" id="KW-0503">Monooxygenase</keyword>